<dbReference type="EMBL" id="JACRTB010000009">
    <property type="protein sequence ID" value="MBC8576235.1"/>
    <property type="molecule type" value="Genomic_DNA"/>
</dbReference>
<evidence type="ECO:0000313" key="3">
    <source>
        <dbReference type="Proteomes" id="UP000658131"/>
    </source>
</evidence>
<dbReference type="RefSeq" id="WP_262399771.1">
    <property type="nucleotide sequence ID" value="NZ_JACRTB010000009.1"/>
</dbReference>
<protein>
    <submittedName>
        <fullName evidence="2">Beta-propeller domain-containing protein</fullName>
    </submittedName>
</protein>
<feature type="transmembrane region" description="Helical" evidence="1">
    <location>
        <begin position="81"/>
        <end position="99"/>
    </location>
</feature>
<keyword evidence="1" id="KW-0812">Transmembrane</keyword>
<organism evidence="2 3">
    <name type="scientific">Yanshouia hominis</name>
    <dbReference type="NCBI Taxonomy" id="2763673"/>
    <lineage>
        <taxon>Bacteria</taxon>
        <taxon>Bacillati</taxon>
        <taxon>Bacillota</taxon>
        <taxon>Clostridia</taxon>
        <taxon>Eubacteriales</taxon>
        <taxon>Oscillospiraceae</taxon>
        <taxon>Yanshouia</taxon>
    </lineage>
</organism>
<proteinExistence type="predicted"/>
<evidence type="ECO:0000313" key="2">
    <source>
        <dbReference type="EMBL" id="MBC8576235.1"/>
    </source>
</evidence>
<dbReference type="InterPro" id="IPR019198">
    <property type="entry name" value="Beta_propeller_containing"/>
</dbReference>
<sequence>MENNQDFEKDQEEFTQQELEQEILWMRALLELEEKEIPLPESLRSEHLLEKIRDAAAEEPKAEKAPVPDTAPRTKNKGKVLFFKLASCAACLALVVFGWRQISMEGSMITQSAAGAAPAASSASAAPAAAETADTAADAAPLESLQMAEAEAPAVPKAAVELPDQPSAADYSEVYGAVSEIYEKRHAPRKSADYRSSVTEMAVEEDAVMFAAPKANPATAGGGAYDAGVSSTNVQVDGIDEADIVKTDGIYLYHYRFDQQTGGAEVAIIAANGLKLLSTIQLPDYTDAELYVSGDRLILVQTASEDRVRALLGAIKQQPLDSGAADFSDVIIPDYIEPSEEEEAELIDMVETVVYDLSDRKNPRETASFQQDGVYVSSRLSGNTLYLVTNKDLYRFTPDGGVSPLARYLPIMGENGKASALEAGDILLPPYRENLNYAVVSALNLESEKRETKAVLGMAEQIMMSADALFLTASLPAEGENAFWWDRTDTGVTRFVVTGGTLGYLSSGRVPGLVDSQFALDEYNGNLRIATTSRNAEGESVNNLFVYNQKMEKIGGVEDLAPGERIYSARFLGNTAYLVTYRQTDPLFVIDLSNPKKPVVKGELKIPGFSEYLHPIDEDTLLGFGRNTVVTQWGDSSEDGLKLSLFDVSNPSDPKEISSYLLGNAGSSSDALDNHKAFLYDPQRKLAGFPATIRTASGARVGEPWSGDRTVTFSGYLLVKVNEDGFELYGTLPSEGGDPAEGFQRSDPANAIERGVYIGNTFYTIASGRIRAYSLDGLEPLGELVYRSSQP</sequence>
<keyword evidence="3" id="KW-1185">Reference proteome</keyword>
<comment type="caution">
    <text evidence="2">The sequence shown here is derived from an EMBL/GenBank/DDBJ whole genome shotgun (WGS) entry which is preliminary data.</text>
</comment>
<name>A0ABR7NJ50_9FIRM</name>
<accession>A0ABR7NJ50</accession>
<evidence type="ECO:0000256" key="1">
    <source>
        <dbReference type="SAM" id="Phobius"/>
    </source>
</evidence>
<reference evidence="2 3" key="1">
    <citation type="submission" date="2020-08" db="EMBL/GenBank/DDBJ databases">
        <title>Genome public.</title>
        <authorList>
            <person name="Liu C."/>
            <person name="Sun Q."/>
        </authorList>
    </citation>
    <scope>NUCLEOTIDE SEQUENCE [LARGE SCALE GENOMIC DNA]</scope>
    <source>
        <strain evidence="2 3">BX1</strain>
    </source>
</reference>
<gene>
    <name evidence="2" type="ORF">H8717_07435</name>
</gene>
<keyword evidence="1" id="KW-0472">Membrane</keyword>
<keyword evidence="1" id="KW-1133">Transmembrane helix</keyword>
<dbReference type="Proteomes" id="UP000658131">
    <property type="component" value="Unassembled WGS sequence"/>
</dbReference>
<dbReference type="Pfam" id="PF09826">
    <property type="entry name" value="Beta_propel"/>
    <property type="match status" value="1"/>
</dbReference>